<proteinExistence type="predicted"/>
<dbReference type="OrthoDB" id="7786524at2759"/>
<organism evidence="2 3">
    <name type="scientific">Hermetia illucens</name>
    <name type="common">Black soldier fly</name>
    <dbReference type="NCBI Taxonomy" id="343691"/>
    <lineage>
        <taxon>Eukaryota</taxon>
        <taxon>Metazoa</taxon>
        <taxon>Ecdysozoa</taxon>
        <taxon>Arthropoda</taxon>
        <taxon>Hexapoda</taxon>
        <taxon>Insecta</taxon>
        <taxon>Pterygota</taxon>
        <taxon>Neoptera</taxon>
        <taxon>Endopterygota</taxon>
        <taxon>Diptera</taxon>
        <taxon>Brachycera</taxon>
        <taxon>Stratiomyomorpha</taxon>
        <taxon>Stratiomyidae</taxon>
        <taxon>Hermetiinae</taxon>
        <taxon>Hermetia</taxon>
    </lineage>
</organism>
<dbReference type="AlphaFoldDB" id="A0A7R8ULF9"/>
<name>A0A7R8ULF9_HERIL</name>
<dbReference type="EMBL" id="LR899010">
    <property type="protein sequence ID" value="CAD7083030.1"/>
    <property type="molecule type" value="Genomic_DNA"/>
</dbReference>
<feature type="compositionally biased region" description="Basic and acidic residues" evidence="1">
    <location>
        <begin position="268"/>
        <end position="277"/>
    </location>
</feature>
<evidence type="ECO:0000313" key="2">
    <source>
        <dbReference type="EMBL" id="CAD7083030.1"/>
    </source>
</evidence>
<feature type="region of interest" description="Disordered" evidence="1">
    <location>
        <begin position="263"/>
        <end position="293"/>
    </location>
</feature>
<accession>A0A7R8ULF9</accession>
<evidence type="ECO:0000256" key="1">
    <source>
        <dbReference type="SAM" id="MobiDB-lite"/>
    </source>
</evidence>
<gene>
    <name evidence="2" type="ORF">HERILL_LOCUS6018</name>
</gene>
<evidence type="ECO:0000313" key="3">
    <source>
        <dbReference type="Proteomes" id="UP000594454"/>
    </source>
</evidence>
<dbReference type="InParanoid" id="A0A7R8ULF9"/>
<reference evidence="2 3" key="1">
    <citation type="submission" date="2020-11" db="EMBL/GenBank/DDBJ databases">
        <authorList>
            <person name="Wallbank WR R."/>
            <person name="Pardo Diaz C."/>
            <person name="Kozak K."/>
            <person name="Martin S."/>
            <person name="Jiggins C."/>
            <person name="Moest M."/>
            <person name="Warren A I."/>
            <person name="Generalovic N T."/>
            <person name="Byers J.R.P. K."/>
            <person name="Montejo-Kovacevich G."/>
            <person name="Yen C E."/>
        </authorList>
    </citation>
    <scope>NUCLEOTIDE SEQUENCE [LARGE SCALE GENOMIC DNA]</scope>
</reference>
<keyword evidence="3" id="KW-1185">Reference proteome</keyword>
<dbReference type="Proteomes" id="UP000594454">
    <property type="component" value="Chromosome 2"/>
</dbReference>
<sequence length="342" mass="37566">MKSSRVSYGGTEVNAFYDVKHINGIMQMFTLITDVKSTVTETVSNVKEVVVEAVQNVGHGIESAINGKKDNSNNDDRDIKDIGVMNNTGMDTNSADDDPHTHHIPLKGPSKSITSTMNPVALDKLTDVINTKSKEYHDEAEKLTDDLIKETNDIVSDTIDTTNQHVSKSINQVVNTATTALQGSPVHSLNSLETNSPEPEIEKAMANGNKMNPPTPKPTYSELEKLQSEISSSIIHSGMNIIGLATAKLDNSVPKVNESNGQVMVSAEEEKTEPKPVKEHRKPKPIPPSNQEKILTEETAWEKLADQMVKVPIRKVRAYKEAAKSTVKRSSSVDNIFKHLDF</sequence>
<protein>
    <submittedName>
        <fullName evidence="2">Uncharacterized protein</fullName>
    </submittedName>
</protein>